<dbReference type="RefSeq" id="WP_265999972.1">
    <property type="nucleotide sequence ID" value="NZ_JAPJDN010000034.1"/>
</dbReference>
<protein>
    <submittedName>
        <fullName evidence="2">Uncharacterized protein</fullName>
    </submittedName>
</protein>
<sequence>MIWISLGNPDAGVVDLAWDDDKRYRRVHSEVSEWRASPIQIMEMLLAEPVSPDSEITADVPFVVHSMTGSDDTAVHRRLLSCTPVDSRSSLVTVMVWTTSTAEADDPTILDQMVKDLEGTKSAAEEQARTAAPQVTGAVPGDEDAVTSEWKRRLTDLGSGGR</sequence>
<feature type="region of interest" description="Disordered" evidence="1">
    <location>
        <begin position="123"/>
        <end position="162"/>
    </location>
</feature>
<organism evidence="2 3">
    <name type="scientific">Mycobacterium pinniadriaticum</name>
    <dbReference type="NCBI Taxonomy" id="2994102"/>
    <lineage>
        <taxon>Bacteria</taxon>
        <taxon>Bacillati</taxon>
        <taxon>Actinomycetota</taxon>
        <taxon>Actinomycetes</taxon>
        <taxon>Mycobacteriales</taxon>
        <taxon>Mycobacteriaceae</taxon>
        <taxon>Mycobacterium</taxon>
    </lineage>
</organism>
<name>A0ABT3SKV0_9MYCO</name>
<evidence type="ECO:0000313" key="3">
    <source>
        <dbReference type="Proteomes" id="UP001300745"/>
    </source>
</evidence>
<keyword evidence="3" id="KW-1185">Reference proteome</keyword>
<reference evidence="2 3" key="1">
    <citation type="submission" date="2022-11" db="EMBL/GenBank/DDBJ databases">
        <title>Mycobacterium sp. nov.</title>
        <authorList>
            <person name="Papic B."/>
            <person name="Spicic S."/>
            <person name="Duvnjak S."/>
        </authorList>
    </citation>
    <scope>NUCLEOTIDE SEQUENCE [LARGE SCALE GENOMIC DNA]</scope>
    <source>
        <strain evidence="2 3">CVI_P4</strain>
    </source>
</reference>
<accession>A0ABT3SKV0</accession>
<proteinExistence type="predicted"/>
<dbReference type="Proteomes" id="UP001300745">
    <property type="component" value="Unassembled WGS sequence"/>
</dbReference>
<evidence type="ECO:0000256" key="1">
    <source>
        <dbReference type="SAM" id="MobiDB-lite"/>
    </source>
</evidence>
<comment type="caution">
    <text evidence="2">The sequence shown here is derived from an EMBL/GenBank/DDBJ whole genome shotgun (WGS) entry which is preliminary data.</text>
</comment>
<evidence type="ECO:0000313" key="2">
    <source>
        <dbReference type="EMBL" id="MCX2940155.1"/>
    </source>
</evidence>
<gene>
    <name evidence="2" type="ORF">ORI27_26010</name>
</gene>
<dbReference type="EMBL" id="JAPJDO010000034">
    <property type="protein sequence ID" value="MCX2940155.1"/>
    <property type="molecule type" value="Genomic_DNA"/>
</dbReference>